<reference evidence="2 3" key="1">
    <citation type="submission" date="2022-09" db="EMBL/GenBank/DDBJ databases">
        <authorList>
            <person name="Kop L."/>
        </authorList>
    </citation>
    <scope>NUCLEOTIDE SEQUENCE [LARGE SCALE GENOMIC DNA]</scope>
    <source>
        <strain evidence="2 3">347</strain>
    </source>
</reference>
<evidence type="ECO:0000256" key="1">
    <source>
        <dbReference type="SAM" id="Phobius"/>
    </source>
</evidence>
<dbReference type="PANTHER" id="PTHR37692">
    <property type="entry name" value="HYPOTHETICAL MEMBRANE SPANNING PROTEIN"/>
    <property type="match status" value="1"/>
</dbReference>
<dbReference type="InterPro" id="IPR007352">
    <property type="entry name" value="DUF420"/>
</dbReference>
<proteinExistence type="predicted"/>
<organism evidence="2 3">
    <name type="scientific">Nitrospina watsonii</name>
    <dbReference type="NCBI Taxonomy" id="1323948"/>
    <lineage>
        <taxon>Bacteria</taxon>
        <taxon>Pseudomonadati</taxon>
        <taxon>Nitrospinota/Tectimicrobiota group</taxon>
        <taxon>Nitrospinota</taxon>
        <taxon>Nitrospinia</taxon>
        <taxon>Nitrospinales</taxon>
        <taxon>Nitrospinaceae</taxon>
        <taxon>Nitrospina</taxon>
    </lineage>
</organism>
<dbReference type="EMBL" id="OX336137">
    <property type="protein sequence ID" value="CAI2718944.1"/>
    <property type="molecule type" value="Genomic_DNA"/>
</dbReference>
<dbReference type="PANTHER" id="PTHR37692:SF1">
    <property type="entry name" value="DUF420 DOMAIN-CONTAINING PROTEIN"/>
    <property type="match status" value="1"/>
</dbReference>
<keyword evidence="1" id="KW-0812">Transmembrane</keyword>
<evidence type="ECO:0000313" key="3">
    <source>
        <dbReference type="Proteomes" id="UP001157733"/>
    </source>
</evidence>
<dbReference type="RefSeq" id="WP_282011810.1">
    <property type="nucleotide sequence ID" value="NZ_OX336137.1"/>
</dbReference>
<feature type="transmembrane region" description="Helical" evidence="1">
    <location>
        <begin position="147"/>
        <end position="166"/>
    </location>
</feature>
<sequence length="239" mass="26643">MKETLAKPGFLIQTSTLGADLSYLLAVIFTGLFLFAWWQAKKGDGTRHHKLILVSMVSMVVYFIGYYYTRSLGVLSLEGKEGFGGPESIYNNVFIPVLTIHLVLVTLGLILTPYMIIEGFRAAQKIDGKWTLQSGILKANPARFKRIYLWLLAIWAGLQGVLMVAGKSIGSMIAYFLIFLTIALVIGIEKLVEKLLPDGDRRHRILGRGTMILFALILVTSTATYLMLYVFYPVRTALG</sequence>
<feature type="transmembrane region" description="Helical" evidence="1">
    <location>
        <begin position="172"/>
        <end position="192"/>
    </location>
</feature>
<feature type="transmembrane region" description="Helical" evidence="1">
    <location>
        <begin position="51"/>
        <end position="69"/>
    </location>
</feature>
<dbReference type="Proteomes" id="UP001157733">
    <property type="component" value="Chromosome"/>
</dbReference>
<feature type="transmembrane region" description="Helical" evidence="1">
    <location>
        <begin position="212"/>
        <end position="232"/>
    </location>
</feature>
<evidence type="ECO:0008006" key="4">
    <source>
        <dbReference type="Google" id="ProtNLM"/>
    </source>
</evidence>
<feature type="transmembrane region" description="Helical" evidence="1">
    <location>
        <begin position="89"/>
        <end position="111"/>
    </location>
</feature>
<evidence type="ECO:0000313" key="2">
    <source>
        <dbReference type="EMBL" id="CAI2718944.1"/>
    </source>
</evidence>
<feature type="transmembrane region" description="Helical" evidence="1">
    <location>
        <begin position="21"/>
        <end position="39"/>
    </location>
</feature>
<accession>A0ABM9HF69</accession>
<name>A0ABM9HF69_9BACT</name>
<keyword evidence="3" id="KW-1185">Reference proteome</keyword>
<protein>
    <recommendedName>
        <fullName evidence="4">DUF420 domain-containing protein</fullName>
    </recommendedName>
</protein>
<keyword evidence="1" id="KW-0472">Membrane</keyword>
<keyword evidence="1" id="KW-1133">Transmembrane helix</keyword>
<dbReference type="Pfam" id="PF04238">
    <property type="entry name" value="DUF420"/>
    <property type="match status" value="1"/>
</dbReference>
<gene>
    <name evidence="2" type="ORF">NSPWAT_2088</name>
</gene>